<name>A0A8E2JDM6_9PEZI</name>
<evidence type="ECO:0000256" key="1">
    <source>
        <dbReference type="SAM" id="Phobius"/>
    </source>
</evidence>
<protein>
    <submittedName>
        <fullName evidence="2">Uncharacterized protein</fullName>
    </submittedName>
</protein>
<evidence type="ECO:0000313" key="3">
    <source>
        <dbReference type="Proteomes" id="UP000250266"/>
    </source>
</evidence>
<dbReference type="AlphaFoldDB" id="A0A8E2JDM6"/>
<feature type="transmembrane region" description="Helical" evidence="1">
    <location>
        <begin position="39"/>
        <end position="57"/>
    </location>
</feature>
<proteinExistence type="predicted"/>
<dbReference type="EMBL" id="KV745046">
    <property type="protein sequence ID" value="OCK78674.1"/>
    <property type="molecule type" value="Genomic_DNA"/>
</dbReference>
<evidence type="ECO:0000313" key="2">
    <source>
        <dbReference type="EMBL" id="OCK78674.1"/>
    </source>
</evidence>
<keyword evidence="1" id="KW-0472">Membrane</keyword>
<keyword evidence="1" id="KW-0812">Transmembrane</keyword>
<organism evidence="2 3">
    <name type="scientific">Lepidopterella palustris CBS 459.81</name>
    <dbReference type="NCBI Taxonomy" id="1314670"/>
    <lineage>
        <taxon>Eukaryota</taxon>
        <taxon>Fungi</taxon>
        <taxon>Dikarya</taxon>
        <taxon>Ascomycota</taxon>
        <taxon>Pezizomycotina</taxon>
        <taxon>Dothideomycetes</taxon>
        <taxon>Pleosporomycetidae</taxon>
        <taxon>Mytilinidiales</taxon>
        <taxon>Argynnaceae</taxon>
        <taxon>Lepidopterella</taxon>
    </lineage>
</organism>
<gene>
    <name evidence="2" type="ORF">K432DRAFT_383707</name>
</gene>
<keyword evidence="3" id="KW-1185">Reference proteome</keyword>
<accession>A0A8E2JDM6</accession>
<keyword evidence="1" id="KW-1133">Transmembrane helix</keyword>
<dbReference type="Proteomes" id="UP000250266">
    <property type="component" value="Unassembled WGS sequence"/>
</dbReference>
<sequence>MDVSWLWHVVRGLSYAFIFENHFEHENFQYYDYISRRVVVFYPRTFVLFFSPYFILYNPQETQ</sequence>
<reference evidence="2 3" key="1">
    <citation type="journal article" date="2016" name="Nat. Commun.">
        <title>Ectomycorrhizal ecology is imprinted in the genome of the dominant symbiotic fungus Cenococcum geophilum.</title>
        <authorList>
            <consortium name="DOE Joint Genome Institute"/>
            <person name="Peter M."/>
            <person name="Kohler A."/>
            <person name="Ohm R.A."/>
            <person name="Kuo A."/>
            <person name="Krutzmann J."/>
            <person name="Morin E."/>
            <person name="Arend M."/>
            <person name="Barry K.W."/>
            <person name="Binder M."/>
            <person name="Choi C."/>
            <person name="Clum A."/>
            <person name="Copeland A."/>
            <person name="Grisel N."/>
            <person name="Haridas S."/>
            <person name="Kipfer T."/>
            <person name="LaButti K."/>
            <person name="Lindquist E."/>
            <person name="Lipzen A."/>
            <person name="Maire R."/>
            <person name="Meier B."/>
            <person name="Mihaltcheva S."/>
            <person name="Molinier V."/>
            <person name="Murat C."/>
            <person name="Poggeler S."/>
            <person name="Quandt C.A."/>
            <person name="Sperisen C."/>
            <person name="Tritt A."/>
            <person name="Tisserant E."/>
            <person name="Crous P.W."/>
            <person name="Henrissat B."/>
            <person name="Nehls U."/>
            <person name="Egli S."/>
            <person name="Spatafora J.W."/>
            <person name="Grigoriev I.V."/>
            <person name="Martin F.M."/>
        </authorList>
    </citation>
    <scope>NUCLEOTIDE SEQUENCE [LARGE SCALE GENOMIC DNA]</scope>
    <source>
        <strain evidence="2 3">CBS 459.81</strain>
    </source>
</reference>